<feature type="domain" description="Calcineurin-like phosphoesterase" evidence="6">
    <location>
        <begin position="9"/>
        <end position="209"/>
    </location>
</feature>
<dbReference type="EMBL" id="RQHV01000052">
    <property type="protein sequence ID" value="TGN09382.1"/>
    <property type="molecule type" value="Genomic_DNA"/>
</dbReference>
<dbReference type="SUPFAM" id="SSF56300">
    <property type="entry name" value="Metallo-dependent phosphatases"/>
    <property type="match status" value="1"/>
</dbReference>
<sequence length="254" mass="29617">MKKIKYKSVFISDLHLGTSHCKAALLLELFKKIKFENLFLIGDIVDLWALNSHWYWNKDHGKVIEKILKYSRKRNVNYILGNHDMIFRNLLLKNAFQFGEIPLSDYLIYKTVKGKNLLLIHGDQFDGFMRNLGWLYHLGDKTYDLVVFFNSVLNRLRKFFGKEYWSLSGYLKSKVKTVLANVTKFESILVQYANDHNVDGVICGHTHTPSMTTIGSTIYMNDGDWVDSCTFIAESLDGRFYLLDHKLKEIARID</sequence>
<evidence type="ECO:0000259" key="6">
    <source>
        <dbReference type="Pfam" id="PF00149"/>
    </source>
</evidence>
<keyword evidence="5" id="KW-0464">Manganese</keyword>
<dbReference type="GO" id="GO:0008758">
    <property type="term" value="F:UDP-2,3-diacylglucosamine hydrolase activity"/>
    <property type="evidence" value="ECO:0007669"/>
    <property type="project" value="TreeGrafter"/>
</dbReference>
<evidence type="ECO:0000256" key="4">
    <source>
        <dbReference type="ARBA" id="ARBA00023136"/>
    </source>
</evidence>
<dbReference type="GO" id="GO:0016020">
    <property type="term" value="C:membrane"/>
    <property type="evidence" value="ECO:0007669"/>
    <property type="project" value="GOC"/>
</dbReference>
<dbReference type="Proteomes" id="UP000298264">
    <property type="component" value="Unassembled WGS sequence"/>
</dbReference>
<dbReference type="InterPro" id="IPR029052">
    <property type="entry name" value="Metallo-depent_PP-like"/>
</dbReference>
<gene>
    <name evidence="7" type="ORF">EHS11_12600</name>
</gene>
<dbReference type="InterPro" id="IPR043461">
    <property type="entry name" value="LpxH-like"/>
</dbReference>
<dbReference type="AlphaFoldDB" id="A0A4R9LPR7"/>
<reference evidence="7" key="1">
    <citation type="journal article" date="2019" name="PLoS Negl. Trop. Dis.">
        <title>Revisiting the worldwide diversity of Leptospira species in the environment.</title>
        <authorList>
            <person name="Vincent A.T."/>
            <person name="Schiettekatte O."/>
            <person name="Bourhy P."/>
            <person name="Veyrier F.J."/>
            <person name="Picardeau M."/>
        </authorList>
    </citation>
    <scope>NUCLEOTIDE SEQUENCE [LARGE SCALE GENOMIC DNA]</scope>
    <source>
        <strain evidence="7">201400974</strain>
    </source>
</reference>
<comment type="caution">
    <text evidence="7">The sequence shown here is derived from an EMBL/GenBank/DDBJ whole genome shotgun (WGS) entry which is preliminary data.</text>
</comment>
<keyword evidence="3" id="KW-0479">Metal-binding</keyword>
<keyword evidence="1" id="KW-1003">Cell membrane</keyword>
<evidence type="ECO:0000256" key="2">
    <source>
        <dbReference type="ARBA" id="ARBA00022519"/>
    </source>
</evidence>
<evidence type="ECO:0000256" key="3">
    <source>
        <dbReference type="ARBA" id="ARBA00022723"/>
    </source>
</evidence>
<dbReference type="GO" id="GO:0046872">
    <property type="term" value="F:metal ion binding"/>
    <property type="evidence" value="ECO:0007669"/>
    <property type="project" value="UniProtKB-KW"/>
</dbReference>
<dbReference type="Gene3D" id="3.60.21.10">
    <property type="match status" value="1"/>
</dbReference>
<dbReference type="RefSeq" id="WP_135764764.1">
    <property type="nucleotide sequence ID" value="NZ_RQHV01000052.1"/>
</dbReference>
<dbReference type="Pfam" id="PF00149">
    <property type="entry name" value="Metallophos"/>
    <property type="match status" value="1"/>
</dbReference>
<evidence type="ECO:0000313" key="7">
    <source>
        <dbReference type="EMBL" id="TGN09382.1"/>
    </source>
</evidence>
<keyword evidence="2" id="KW-0997">Cell inner membrane</keyword>
<accession>A0A4R9LPR7</accession>
<dbReference type="PANTHER" id="PTHR34990">
    <property type="entry name" value="UDP-2,3-DIACYLGLUCOSAMINE HYDROLASE-RELATED"/>
    <property type="match status" value="1"/>
</dbReference>
<keyword evidence="8" id="KW-1185">Reference proteome</keyword>
<keyword evidence="4" id="KW-0472">Membrane</keyword>
<dbReference type="OrthoDB" id="321524at2"/>
<name>A0A4R9LPR7_9LEPT</name>
<proteinExistence type="predicted"/>
<evidence type="ECO:0000313" key="8">
    <source>
        <dbReference type="Proteomes" id="UP000298264"/>
    </source>
</evidence>
<protein>
    <submittedName>
        <fullName evidence="7">UDP-2,3-diacylglucosamine diphosphatase</fullName>
    </submittedName>
</protein>
<dbReference type="GO" id="GO:0009245">
    <property type="term" value="P:lipid A biosynthetic process"/>
    <property type="evidence" value="ECO:0007669"/>
    <property type="project" value="TreeGrafter"/>
</dbReference>
<dbReference type="PANTHER" id="PTHR34990:SF2">
    <property type="entry name" value="BLL8164 PROTEIN"/>
    <property type="match status" value="1"/>
</dbReference>
<dbReference type="CDD" id="cd07398">
    <property type="entry name" value="MPP_YbbF-LpxH"/>
    <property type="match status" value="1"/>
</dbReference>
<evidence type="ECO:0000256" key="5">
    <source>
        <dbReference type="ARBA" id="ARBA00023211"/>
    </source>
</evidence>
<organism evidence="7 8">
    <name type="scientific">Leptospira ilyithenensis</name>
    <dbReference type="NCBI Taxonomy" id="2484901"/>
    <lineage>
        <taxon>Bacteria</taxon>
        <taxon>Pseudomonadati</taxon>
        <taxon>Spirochaetota</taxon>
        <taxon>Spirochaetia</taxon>
        <taxon>Leptospirales</taxon>
        <taxon>Leptospiraceae</taxon>
        <taxon>Leptospira</taxon>
    </lineage>
</organism>
<evidence type="ECO:0000256" key="1">
    <source>
        <dbReference type="ARBA" id="ARBA00022475"/>
    </source>
</evidence>
<dbReference type="InterPro" id="IPR004843">
    <property type="entry name" value="Calcineurin-like_PHP"/>
</dbReference>